<protein>
    <submittedName>
        <fullName evidence="3">Uncharacterized protein</fullName>
    </submittedName>
</protein>
<proteinExistence type="predicted"/>
<accession>A0AAF3FLI5</accession>
<reference evidence="3" key="1">
    <citation type="submission" date="2024-02" db="UniProtKB">
        <authorList>
            <consortium name="WormBaseParasite"/>
        </authorList>
    </citation>
    <scope>IDENTIFICATION</scope>
</reference>
<dbReference type="WBParaSite" id="MBELARI_LOCUS7606">
    <property type="protein sequence ID" value="MBELARI_LOCUS7606"/>
    <property type="gene ID" value="MBELARI_LOCUS7606"/>
</dbReference>
<dbReference type="AlphaFoldDB" id="A0AAF3FLI5"/>
<keyword evidence="1" id="KW-0175">Coiled coil</keyword>
<dbReference type="Proteomes" id="UP000887575">
    <property type="component" value="Unassembled WGS sequence"/>
</dbReference>
<evidence type="ECO:0000313" key="3">
    <source>
        <dbReference type="WBParaSite" id="MBELARI_LOCUS7606"/>
    </source>
</evidence>
<name>A0AAF3FLI5_9BILA</name>
<evidence type="ECO:0000313" key="2">
    <source>
        <dbReference type="Proteomes" id="UP000887575"/>
    </source>
</evidence>
<organism evidence="2 3">
    <name type="scientific">Mesorhabditis belari</name>
    <dbReference type="NCBI Taxonomy" id="2138241"/>
    <lineage>
        <taxon>Eukaryota</taxon>
        <taxon>Metazoa</taxon>
        <taxon>Ecdysozoa</taxon>
        <taxon>Nematoda</taxon>
        <taxon>Chromadorea</taxon>
        <taxon>Rhabditida</taxon>
        <taxon>Rhabditina</taxon>
        <taxon>Rhabditomorpha</taxon>
        <taxon>Rhabditoidea</taxon>
        <taxon>Rhabditidae</taxon>
        <taxon>Mesorhabditinae</taxon>
        <taxon>Mesorhabditis</taxon>
    </lineage>
</organism>
<feature type="coiled-coil region" evidence="1">
    <location>
        <begin position="223"/>
        <end position="282"/>
    </location>
</feature>
<evidence type="ECO:0000256" key="1">
    <source>
        <dbReference type="SAM" id="Coils"/>
    </source>
</evidence>
<keyword evidence="2" id="KW-1185">Reference proteome</keyword>
<sequence>MFKAVFENWTQYNQHKGLKTNGKTPRQQLFDKILRELAEIGEEPEKTLEQIKKRIKDDIWRMKECAQKKAGQGIEPFELRQGTVKAGPLNLDSIIKRKGNGEEWNGTYRKTAVPYYLGEMEKLLWNEDQSLIEDQPATSSLLENSIDQGSGTSIEAILGSLKGDTREIPSDENTAWLDLKPPILTEAPELRNVEQFFRASSSVSFENSIQSEARNNIKSNHDEEKCEFEMKRLRKENEDLQEEYDGLKQRAYYQMGAHQDQILRLEAQVRELKKEIKRLNGFQQSKQL</sequence>